<dbReference type="OrthoDB" id="757982at2759"/>
<name>A0A2G2VET7_CAPBA</name>
<evidence type="ECO:0000313" key="2">
    <source>
        <dbReference type="Proteomes" id="UP000224567"/>
    </source>
</evidence>
<dbReference type="Proteomes" id="UP000224567">
    <property type="component" value="Unassembled WGS sequence"/>
</dbReference>
<evidence type="ECO:0000313" key="1">
    <source>
        <dbReference type="EMBL" id="PHT31458.1"/>
    </source>
</evidence>
<dbReference type="PANTHER" id="PTHR23336:SF69">
    <property type="entry name" value="PROTEIN MICRORCHIDIA 7-LIKE"/>
    <property type="match status" value="1"/>
</dbReference>
<dbReference type="GO" id="GO:0005634">
    <property type="term" value="C:nucleus"/>
    <property type="evidence" value="ECO:0007669"/>
    <property type="project" value="TreeGrafter"/>
</dbReference>
<dbReference type="SUPFAM" id="SSF55874">
    <property type="entry name" value="ATPase domain of HSP90 chaperone/DNA topoisomerase II/histidine kinase"/>
    <property type="match status" value="1"/>
</dbReference>
<dbReference type="GO" id="GO:0016887">
    <property type="term" value="F:ATP hydrolysis activity"/>
    <property type="evidence" value="ECO:0007669"/>
    <property type="project" value="InterPro"/>
</dbReference>
<comment type="caution">
    <text evidence="1">The sequence shown here is derived from an EMBL/GenBank/DDBJ whole genome shotgun (WGS) entry which is preliminary data.</text>
</comment>
<sequence length="85" mass="9462">MPRVINGLWVLDNAMDEVCNGVRYVNVDVLNNKKDVGSKMFLVEDNGGGMTPDRKSQCMSLGYSTKSKLANTIGQYMETISKREV</sequence>
<proteinExistence type="predicted"/>
<accession>A0A2G2VET7</accession>
<dbReference type="InterPro" id="IPR045261">
    <property type="entry name" value="MORC_ATPase"/>
</dbReference>
<dbReference type="EMBL" id="MLFT02000012">
    <property type="protein sequence ID" value="PHT31458.1"/>
    <property type="molecule type" value="Genomic_DNA"/>
</dbReference>
<dbReference type="AlphaFoldDB" id="A0A2G2VET7"/>
<organism evidence="1 2">
    <name type="scientific">Capsicum baccatum</name>
    <name type="common">Peruvian pepper</name>
    <dbReference type="NCBI Taxonomy" id="33114"/>
    <lineage>
        <taxon>Eukaryota</taxon>
        <taxon>Viridiplantae</taxon>
        <taxon>Streptophyta</taxon>
        <taxon>Embryophyta</taxon>
        <taxon>Tracheophyta</taxon>
        <taxon>Spermatophyta</taxon>
        <taxon>Magnoliopsida</taxon>
        <taxon>eudicotyledons</taxon>
        <taxon>Gunneridae</taxon>
        <taxon>Pentapetalae</taxon>
        <taxon>asterids</taxon>
        <taxon>lamiids</taxon>
        <taxon>Solanales</taxon>
        <taxon>Solanaceae</taxon>
        <taxon>Solanoideae</taxon>
        <taxon>Capsiceae</taxon>
        <taxon>Capsicum</taxon>
    </lineage>
</organism>
<dbReference type="STRING" id="33114.A0A2G2VET7"/>
<keyword evidence="2" id="KW-1185">Reference proteome</keyword>
<dbReference type="InterPro" id="IPR036890">
    <property type="entry name" value="HATPase_C_sf"/>
</dbReference>
<reference evidence="1 2" key="1">
    <citation type="journal article" date="2017" name="Genome Biol.">
        <title>New reference genome sequences of hot pepper reveal the massive evolution of plant disease-resistance genes by retroduplication.</title>
        <authorList>
            <person name="Kim S."/>
            <person name="Park J."/>
            <person name="Yeom S.I."/>
            <person name="Kim Y.M."/>
            <person name="Seo E."/>
            <person name="Kim K.T."/>
            <person name="Kim M.S."/>
            <person name="Lee J.M."/>
            <person name="Cheong K."/>
            <person name="Shin H.S."/>
            <person name="Kim S.B."/>
            <person name="Han K."/>
            <person name="Lee J."/>
            <person name="Park M."/>
            <person name="Lee H.A."/>
            <person name="Lee H.Y."/>
            <person name="Lee Y."/>
            <person name="Oh S."/>
            <person name="Lee J.H."/>
            <person name="Choi E."/>
            <person name="Choi E."/>
            <person name="Lee S.E."/>
            <person name="Jeon J."/>
            <person name="Kim H."/>
            <person name="Choi G."/>
            <person name="Song H."/>
            <person name="Lee J."/>
            <person name="Lee S.C."/>
            <person name="Kwon J.K."/>
            <person name="Lee H.Y."/>
            <person name="Koo N."/>
            <person name="Hong Y."/>
            <person name="Kim R.W."/>
            <person name="Kang W.H."/>
            <person name="Huh J.H."/>
            <person name="Kang B.C."/>
            <person name="Yang T.J."/>
            <person name="Lee Y.H."/>
            <person name="Bennetzen J.L."/>
            <person name="Choi D."/>
        </authorList>
    </citation>
    <scope>NUCLEOTIDE SEQUENCE [LARGE SCALE GENOMIC DNA]</scope>
    <source>
        <strain evidence="2">cv. PBC81</strain>
    </source>
</reference>
<gene>
    <name evidence="1" type="ORF">CQW23_27795</name>
</gene>
<dbReference type="PANTHER" id="PTHR23336">
    <property type="entry name" value="ZINC FINGER CW-TYPE COILED-COIL DOMAIN PROTEIN 3"/>
    <property type="match status" value="1"/>
</dbReference>
<reference evidence="2" key="2">
    <citation type="journal article" date="2017" name="J. Anim. Genet.">
        <title>Multiple reference genome sequences of hot pepper reveal the massive evolution of plant disease resistance genes by retroduplication.</title>
        <authorList>
            <person name="Kim S."/>
            <person name="Park J."/>
            <person name="Yeom S.-I."/>
            <person name="Kim Y.-M."/>
            <person name="Seo E."/>
            <person name="Kim K.-T."/>
            <person name="Kim M.-S."/>
            <person name="Lee J.M."/>
            <person name="Cheong K."/>
            <person name="Shin H.-S."/>
            <person name="Kim S.-B."/>
            <person name="Han K."/>
            <person name="Lee J."/>
            <person name="Park M."/>
            <person name="Lee H.-A."/>
            <person name="Lee H.-Y."/>
            <person name="Lee Y."/>
            <person name="Oh S."/>
            <person name="Lee J.H."/>
            <person name="Choi E."/>
            <person name="Choi E."/>
            <person name="Lee S.E."/>
            <person name="Jeon J."/>
            <person name="Kim H."/>
            <person name="Choi G."/>
            <person name="Song H."/>
            <person name="Lee J."/>
            <person name="Lee S.-C."/>
            <person name="Kwon J.-K."/>
            <person name="Lee H.-Y."/>
            <person name="Koo N."/>
            <person name="Hong Y."/>
            <person name="Kim R.W."/>
            <person name="Kang W.-H."/>
            <person name="Huh J.H."/>
            <person name="Kang B.-C."/>
            <person name="Yang T.-J."/>
            <person name="Lee Y.-H."/>
            <person name="Bennetzen J.L."/>
            <person name="Choi D."/>
        </authorList>
    </citation>
    <scope>NUCLEOTIDE SEQUENCE [LARGE SCALE GENOMIC DNA]</scope>
    <source>
        <strain evidence="2">cv. PBC81</strain>
    </source>
</reference>
<protein>
    <submittedName>
        <fullName evidence="1">Uncharacterized protein</fullName>
    </submittedName>
</protein>
<dbReference type="Gene3D" id="3.30.565.10">
    <property type="entry name" value="Histidine kinase-like ATPase, C-terminal domain"/>
    <property type="match status" value="1"/>
</dbReference>